<sequence length="273" mass="29758">MNTITDEYILARDLSGSIRLDAQHLLWRLYNGYTMNPKIPISSDMKIAEIGTGTGLWLLDLASQVPPTVQLDGYDLSSSQFPHKSILPHNVTFSILDAFGDVPAELVGKYDVVHMRFWCCIVKGNDPTKLIRHAAALLKPGGYLQWEEPDVLKTVKVGQAADALWAVTHATLAACNIRFDWIGDLNKHVAQAGFSVLHGGTGTMPPALIPLTTNTYLAGLAEIFPIADKLLDPAIPSEAECLKLLSSMIAETKNGAMHHWLPAVLLAQKCPAQ</sequence>
<reference evidence="1" key="1">
    <citation type="submission" date="2022-08" db="EMBL/GenBank/DDBJ databases">
        <title>Genome Sequence of Lecanicillium fungicola.</title>
        <authorList>
            <person name="Buettner E."/>
        </authorList>
    </citation>
    <scope>NUCLEOTIDE SEQUENCE</scope>
    <source>
        <strain evidence="1">Babe33</strain>
    </source>
</reference>
<dbReference type="Proteomes" id="UP001143910">
    <property type="component" value="Unassembled WGS sequence"/>
</dbReference>
<organism evidence="1 2">
    <name type="scientific">Zarea fungicola</name>
    <dbReference type="NCBI Taxonomy" id="93591"/>
    <lineage>
        <taxon>Eukaryota</taxon>
        <taxon>Fungi</taxon>
        <taxon>Dikarya</taxon>
        <taxon>Ascomycota</taxon>
        <taxon>Pezizomycotina</taxon>
        <taxon>Sordariomycetes</taxon>
        <taxon>Hypocreomycetidae</taxon>
        <taxon>Hypocreales</taxon>
        <taxon>Cordycipitaceae</taxon>
        <taxon>Zarea</taxon>
    </lineage>
</organism>
<name>A0ACC1NBN7_9HYPO</name>
<protein>
    <submittedName>
        <fullName evidence="1">Uncharacterized protein</fullName>
    </submittedName>
</protein>
<comment type="caution">
    <text evidence="1">The sequence shown here is derived from an EMBL/GenBank/DDBJ whole genome shotgun (WGS) entry which is preliminary data.</text>
</comment>
<gene>
    <name evidence="1" type="ORF">NQ176_g5053</name>
</gene>
<accession>A0ACC1NBN7</accession>
<evidence type="ECO:0000313" key="1">
    <source>
        <dbReference type="EMBL" id="KAJ2976261.1"/>
    </source>
</evidence>
<keyword evidence="2" id="KW-1185">Reference proteome</keyword>
<proteinExistence type="predicted"/>
<evidence type="ECO:0000313" key="2">
    <source>
        <dbReference type="Proteomes" id="UP001143910"/>
    </source>
</evidence>
<dbReference type="EMBL" id="JANJQO010000603">
    <property type="protein sequence ID" value="KAJ2976261.1"/>
    <property type="molecule type" value="Genomic_DNA"/>
</dbReference>